<evidence type="ECO:0000313" key="2">
    <source>
        <dbReference type="EMBL" id="SPF69494.1"/>
    </source>
</evidence>
<dbReference type="InterPro" id="IPR027417">
    <property type="entry name" value="P-loop_NTPase"/>
</dbReference>
<dbReference type="Proteomes" id="UP000265962">
    <property type="component" value="Unassembled WGS sequence"/>
</dbReference>
<reference evidence="3" key="1">
    <citation type="submission" date="2018-02" db="EMBL/GenBank/DDBJ databases">
        <authorList>
            <person name="Hornung B."/>
        </authorList>
    </citation>
    <scope>NUCLEOTIDE SEQUENCE [LARGE SCALE GENOMIC DNA]</scope>
</reference>
<dbReference type="SUPFAM" id="SSF52540">
    <property type="entry name" value="P-loop containing nucleoside triphosphate hydrolases"/>
    <property type="match status" value="1"/>
</dbReference>
<dbReference type="OrthoDB" id="207675at2"/>
<organism evidence="2 3">
    <name type="scientific">Propionibacterium ruminifibrarum</name>
    <dbReference type="NCBI Taxonomy" id="1962131"/>
    <lineage>
        <taxon>Bacteria</taxon>
        <taxon>Bacillati</taxon>
        <taxon>Actinomycetota</taxon>
        <taxon>Actinomycetes</taxon>
        <taxon>Propionibacteriales</taxon>
        <taxon>Propionibacteriaceae</taxon>
        <taxon>Propionibacterium</taxon>
    </lineage>
</organism>
<keyword evidence="3" id="KW-1185">Reference proteome</keyword>
<protein>
    <submittedName>
        <fullName evidence="2">50S ribosome-binding GTPase</fullName>
    </submittedName>
</protein>
<proteinExistence type="predicted"/>
<name>A0A375I448_9ACTN</name>
<sequence>MGATELAGALRGLRSALESVRLPLPGPSVEQSRSGRRALLDQLDDYVLPRLANLDAPLLAVVGGSTGAGKSTLVNSLIGRVVSRAGVIRPTTTSPVLIFNPAEQHWFDDERILPGLARTTVSTTGTGSIQLVPEPSLPRGLALLDAPDIDSVSQANRRLAAQLLQAADLWLFVTSAARYADAVPWQFLTSAAERGAAVAVVCDRIPPAGMQLVPADLARLMSDRGLAESPLFAVPETLTDEAGLLPDAAVAPIRTYLATLAADNQRRDAVIAQTLDGAVRAIIGQSRELAGAVRGQAGIVRQLRRDAASAFDEAARAISVRSADGTLLRGEVLTRWQDYVGTSEFTRVIDNRISWLRDRLTSMIRGEPPQAVQASAAAGSGLEALIIDQAQAAAERAGTAWRANPAGREIIAAHPDLARTSEGFEERARDVIRDWQADVLQLVSEQGKSKRTQARLVAAGVNGVGAALMIVIFAHTAGLSGAEIGVAGGTTVVAQRLLESIFGDDAVRRLAKTAKEHLDARVGELMAGESQRFQALLADLGVDKTVASRLDEAIAAVEAARAGRAPAPAELTAREQAGGQPGGAPREAVEIQRVEADGLGAVIDAEIIDEAGERP</sequence>
<gene>
    <name evidence="2" type="ORF">PROPJV5_2478</name>
</gene>
<dbReference type="AlphaFoldDB" id="A0A375I448"/>
<evidence type="ECO:0000256" key="1">
    <source>
        <dbReference type="SAM" id="MobiDB-lite"/>
    </source>
</evidence>
<dbReference type="EMBL" id="OMOH01000015">
    <property type="protein sequence ID" value="SPF69494.1"/>
    <property type="molecule type" value="Genomic_DNA"/>
</dbReference>
<feature type="region of interest" description="Disordered" evidence="1">
    <location>
        <begin position="565"/>
        <end position="586"/>
    </location>
</feature>
<dbReference type="Gene3D" id="3.40.50.300">
    <property type="entry name" value="P-loop containing nucleotide triphosphate hydrolases"/>
    <property type="match status" value="1"/>
</dbReference>
<dbReference type="RefSeq" id="WP_119716575.1">
    <property type="nucleotide sequence ID" value="NZ_OMOH01000015.1"/>
</dbReference>
<evidence type="ECO:0000313" key="3">
    <source>
        <dbReference type="Proteomes" id="UP000265962"/>
    </source>
</evidence>
<accession>A0A375I448</accession>